<feature type="region of interest" description="Disordered" evidence="1">
    <location>
        <begin position="43"/>
        <end position="77"/>
    </location>
</feature>
<sequence>MTLSLRLDLNNATVADLEALLAAARAGGIGKHSAVTLHDNHLEITATNPTATPTQTQPEQPPASHNQPQLGPVGESALRTVVDLLAKGNHRE</sequence>
<name>A0A7T0PBB4_9CORY</name>
<evidence type="ECO:0000313" key="2">
    <source>
        <dbReference type="EMBL" id="QPK78552.1"/>
    </source>
</evidence>
<dbReference type="KEGG" id="cliz:G7Y31_08290"/>
<reference evidence="2 3" key="1">
    <citation type="submission" date="2020-11" db="EMBL/GenBank/DDBJ databases">
        <title>Corynebacterium sp. ZJ-599.</title>
        <authorList>
            <person name="Zhou J."/>
        </authorList>
    </citation>
    <scope>NUCLEOTIDE SEQUENCE [LARGE SCALE GENOMIC DNA]</scope>
    <source>
        <strain evidence="2 3">ZJ-599</strain>
    </source>
</reference>
<organism evidence="2 3">
    <name type="scientific">Corynebacterium lizhenjunii</name>
    <dbReference type="NCBI Taxonomy" id="2709394"/>
    <lineage>
        <taxon>Bacteria</taxon>
        <taxon>Bacillati</taxon>
        <taxon>Actinomycetota</taxon>
        <taxon>Actinomycetes</taxon>
        <taxon>Mycobacteriales</taxon>
        <taxon>Corynebacteriaceae</taxon>
        <taxon>Corynebacterium</taxon>
    </lineage>
</organism>
<accession>A0A7T0PBB4</accession>
<protein>
    <submittedName>
        <fullName evidence="2">Uncharacterized protein</fullName>
    </submittedName>
</protein>
<keyword evidence="3" id="KW-1185">Reference proteome</keyword>
<evidence type="ECO:0000256" key="1">
    <source>
        <dbReference type="SAM" id="MobiDB-lite"/>
    </source>
</evidence>
<dbReference type="RefSeq" id="WP_165010313.1">
    <property type="nucleotide sequence ID" value="NZ_CP064954.1"/>
</dbReference>
<gene>
    <name evidence="2" type="ORF">G7Y31_08290</name>
</gene>
<dbReference type="EMBL" id="CP064954">
    <property type="protein sequence ID" value="QPK78552.1"/>
    <property type="molecule type" value="Genomic_DNA"/>
</dbReference>
<dbReference type="Proteomes" id="UP000594681">
    <property type="component" value="Chromosome"/>
</dbReference>
<dbReference type="AlphaFoldDB" id="A0A7T0PBB4"/>
<proteinExistence type="predicted"/>
<evidence type="ECO:0000313" key="3">
    <source>
        <dbReference type="Proteomes" id="UP000594681"/>
    </source>
</evidence>
<feature type="compositionally biased region" description="Low complexity" evidence="1">
    <location>
        <begin position="45"/>
        <end position="58"/>
    </location>
</feature>